<dbReference type="InterPro" id="IPR007822">
    <property type="entry name" value="LANC-like"/>
</dbReference>
<comment type="caution">
    <text evidence="1">The sequence shown here is derived from an EMBL/GenBank/DDBJ whole genome shotgun (WGS) entry which is preliminary data.</text>
</comment>
<proteinExistence type="predicted"/>
<dbReference type="Gene3D" id="1.50.10.20">
    <property type="match status" value="1"/>
</dbReference>
<organism evidence="1 2">
    <name type="scientific">Actinokineospora xionganensis</name>
    <dbReference type="NCBI Taxonomy" id="2684470"/>
    <lineage>
        <taxon>Bacteria</taxon>
        <taxon>Bacillati</taxon>
        <taxon>Actinomycetota</taxon>
        <taxon>Actinomycetes</taxon>
        <taxon>Pseudonocardiales</taxon>
        <taxon>Pseudonocardiaceae</taxon>
        <taxon>Actinokineospora</taxon>
    </lineage>
</organism>
<dbReference type="RefSeq" id="WP_187223988.1">
    <property type="nucleotide sequence ID" value="NZ_JABVED010000021.1"/>
</dbReference>
<dbReference type="SMART" id="SM01260">
    <property type="entry name" value="LANC_like"/>
    <property type="match status" value="1"/>
</dbReference>
<protein>
    <submittedName>
        <fullName evidence="1">Lanthionine synthetase C family protein</fullName>
    </submittedName>
</protein>
<evidence type="ECO:0000313" key="1">
    <source>
        <dbReference type="EMBL" id="MBC6450910.1"/>
    </source>
</evidence>
<dbReference type="CDD" id="cd04793">
    <property type="entry name" value="LanC"/>
    <property type="match status" value="1"/>
</dbReference>
<dbReference type="PRINTS" id="PR01950">
    <property type="entry name" value="LANCSUPER"/>
</dbReference>
<dbReference type="Proteomes" id="UP000734823">
    <property type="component" value="Unassembled WGS sequence"/>
</dbReference>
<dbReference type="EMBL" id="JABVED010000021">
    <property type="protein sequence ID" value="MBC6450910.1"/>
    <property type="molecule type" value="Genomic_DNA"/>
</dbReference>
<dbReference type="InterPro" id="IPR033889">
    <property type="entry name" value="LanC"/>
</dbReference>
<dbReference type="PRINTS" id="PR01955">
    <property type="entry name" value="LANCFRANKIA"/>
</dbReference>
<dbReference type="Pfam" id="PF05147">
    <property type="entry name" value="LANC_like"/>
    <property type="match status" value="1"/>
</dbReference>
<dbReference type="SUPFAM" id="SSF158745">
    <property type="entry name" value="LanC-like"/>
    <property type="match status" value="1"/>
</dbReference>
<name>A0ABR7LDY1_9PSEU</name>
<sequence length="389" mass="41395">MTAAEPSPPGDSLGDGAAGMALLPFERARTDDPAAVAVAHQWAKRMTTGTVAAHPDLASLFRGAPAVAFALHTSGQPAYARALDSLDEHIVTLTRYRLQAAHDRIDEGRLPAVREFDLISGLTGIGAYLLHRDRHSQLLREVLAYLVRLTEPVQVDGDTLPGWWSAAPPADRPAEDWPGGHGNLGLAHGAAGPLALLATAMRHGTTVPGQEAAMATIGQWFDRCRVGAGRAAWWPGRITLAEQRTGVITQDGPQRPSWCYGTPGQARAQQLAALALGDLQRRQQAEDAFAGCVTDDRQLVLLRDNSLCHGFAGLVLAAWRAAADAAPGNELAVVVPRLRTRLEQRLHIEGSPDSGGLLEGEAGTRLAGHTVDTDQPEATQWDLCLLLSG</sequence>
<accession>A0ABR7LDY1</accession>
<gene>
    <name evidence="1" type="ORF">GPZ80_27485</name>
</gene>
<keyword evidence="2" id="KW-1185">Reference proteome</keyword>
<reference evidence="1 2" key="1">
    <citation type="submission" date="2020-06" db="EMBL/GenBank/DDBJ databases">
        <title>Actinokineospora xiongansis sp. nov., isolated from soil of Baiyangdian.</title>
        <authorList>
            <person name="Zhang X."/>
        </authorList>
    </citation>
    <scope>NUCLEOTIDE SEQUENCE [LARGE SCALE GENOMIC DNA]</scope>
    <source>
        <strain evidence="1 2">HBU206404</strain>
    </source>
</reference>
<evidence type="ECO:0000313" key="2">
    <source>
        <dbReference type="Proteomes" id="UP000734823"/>
    </source>
</evidence>